<comment type="caution">
    <text evidence="3">The sequence shown here is derived from an EMBL/GenBank/DDBJ whole genome shotgun (WGS) entry which is preliminary data.</text>
</comment>
<evidence type="ECO:0000256" key="2">
    <source>
        <dbReference type="SAM" id="SignalP"/>
    </source>
</evidence>
<sequence length="77" mass="8014">MKPLLFSVAYAVTALAGAASALAPPLSPTLTIDLLPPLAELDGLTEVEVDAIIDRLNGTDDVGDRHARLDAPAHSLR</sequence>
<reference evidence="4" key="1">
    <citation type="journal article" date="2019" name="Int. J. Syst. Evol. Microbiol.">
        <title>The Global Catalogue of Microorganisms (GCM) 10K type strain sequencing project: providing services to taxonomists for standard genome sequencing and annotation.</title>
        <authorList>
            <consortium name="The Broad Institute Genomics Platform"/>
            <consortium name="The Broad Institute Genome Sequencing Center for Infectious Disease"/>
            <person name="Wu L."/>
            <person name="Ma J."/>
        </authorList>
    </citation>
    <scope>NUCLEOTIDE SEQUENCE [LARGE SCALE GENOMIC DNA]</scope>
    <source>
        <strain evidence="4">CCUG 62953</strain>
    </source>
</reference>
<dbReference type="RefSeq" id="WP_386805901.1">
    <property type="nucleotide sequence ID" value="NZ_JBHTMU010000045.1"/>
</dbReference>
<dbReference type="EMBL" id="JBHTMU010000045">
    <property type="protein sequence ID" value="MFD1344318.1"/>
    <property type="molecule type" value="Genomic_DNA"/>
</dbReference>
<protein>
    <submittedName>
        <fullName evidence="3">Uncharacterized protein</fullName>
    </submittedName>
</protein>
<gene>
    <name evidence="3" type="ORF">ACFQ4E_17945</name>
</gene>
<feature type="signal peptide" evidence="2">
    <location>
        <begin position="1"/>
        <end position="23"/>
    </location>
</feature>
<keyword evidence="2" id="KW-0732">Signal</keyword>
<dbReference type="Proteomes" id="UP001597135">
    <property type="component" value="Unassembled WGS sequence"/>
</dbReference>
<keyword evidence="4" id="KW-1185">Reference proteome</keyword>
<feature type="compositionally biased region" description="Basic and acidic residues" evidence="1">
    <location>
        <begin position="62"/>
        <end position="71"/>
    </location>
</feature>
<feature type="chain" id="PRO_5045143426" evidence="2">
    <location>
        <begin position="24"/>
        <end position="77"/>
    </location>
</feature>
<organism evidence="3 4">
    <name type="scientific">Litorisediminicola beolgyonensis</name>
    <dbReference type="NCBI Taxonomy" id="1173614"/>
    <lineage>
        <taxon>Bacteria</taxon>
        <taxon>Pseudomonadati</taxon>
        <taxon>Pseudomonadota</taxon>
        <taxon>Alphaproteobacteria</taxon>
        <taxon>Rhodobacterales</taxon>
        <taxon>Paracoccaceae</taxon>
        <taxon>Litorisediminicola</taxon>
    </lineage>
</organism>
<name>A0ABW3ZN05_9RHOB</name>
<feature type="region of interest" description="Disordered" evidence="1">
    <location>
        <begin position="58"/>
        <end position="77"/>
    </location>
</feature>
<proteinExistence type="predicted"/>
<accession>A0ABW3ZN05</accession>
<evidence type="ECO:0000256" key="1">
    <source>
        <dbReference type="SAM" id="MobiDB-lite"/>
    </source>
</evidence>
<evidence type="ECO:0000313" key="3">
    <source>
        <dbReference type="EMBL" id="MFD1344318.1"/>
    </source>
</evidence>
<evidence type="ECO:0000313" key="4">
    <source>
        <dbReference type="Proteomes" id="UP001597135"/>
    </source>
</evidence>